<dbReference type="SUPFAM" id="SSF47598">
    <property type="entry name" value="Ribbon-helix-helix"/>
    <property type="match status" value="1"/>
</dbReference>
<dbReference type="EMBL" id="QPID01000004">
    <property type="protein sequence ID" value="RCU50541.1"/>
    <property type="molecule type" value="Genomic_DNA"/>
</dbReference>
<protein>
    <submittedName>
        <fullName evidence="2">LexA regulated protein</fullName>
    </submittedName>
</protein>
<evidence type="ECO:0000313" key="2">
    <source>
        <dbReference type="EMBL" id="RCU50541.1"/>
    </source>
</evidence>
<evidence type="ECO:0000313" key="3">
    <source>
        <dbReference type="Proteomes" id="UP000252558"/>
    </source>
</evidence>
<accession>A0A368NMK3</accession>
<dbReference type="InterPro" id="IPR010985">
    <property type="entry name" value="Ribbon_hlx_hlx"/>
</dbReference>
<dbReference type="Proteomes" id="UP000252558">
    <property type="component" value="Unassembled WGS sequence"/>
</dbReference>
<dbReference type="Gene3D" id="1.10.1220.10">
    <property type="entry name" value="Met repressor-like"/>
    <property type="match status" value="1"/>
</dbReference>
<dbReference type="AlphaFoldDB" id="A0A368NMK3"/>
<feature type="region of interest" description="Disordered" evidence="1">
    <location>
        <begin position="1"/>
        <end position="29"/>
    </location>
</feature>
<dbReference type="RefSeq" id="WP_114338030.1">
    <property type="nucleotide sequence ID" value="NZ_QPID01000004.1"/>
</dbReference>
<dbReference type="OrthoDB" id="6105869at2"/>
<name>A0A368NMK3_9GAMM</name>
<dbReference type="NCBIfam" id="NF008671">
    <property type="entry name" value="PRK11675.1"/>
    <property type="match status" value="1"/>
</dbReference>
<reference evidence="2 3" key="1">
    <citation type="submission" date="2018-07" db="EMBL/GenBank/DDBJ databases">
        <title>Corallincola holothuriorum sp. nov., a new facultative anaerobe isolated from sea cucumber Apostichopus japonicus.</title>
        <authorList>
            <person name="Xia H."/>
        </authorList>
    </citation>
    <scope>NUCLEOTIDE SEQUENCE [LARGE SCALE GENOMIC DNA]</scope>
    <source>
        <strain evidence="2 3">C4</strain>
    </source>
</reference>
<organism evidence="2 3">
    <name type="scientific">Corallincola holothuriorum</name>
    <dbReference type="NCBI Taxonomy" id="2282215"/>
    <lineage>
        <taxon>Bacteria</taxon>
        <taxon>Pseudomonadati</taxon>
        <taxon>Pseudomonadota</taxon>
        <taxon>Gammaproteobacteria</taxon>
        <taxon>Alteromonadales</taxon>
        <taxon>Psychromonadaceae</taxon>
        <taxon>Corallincola</taxon>
    </lineage>
</organism>
<dbReference type="GO" id="GO:0006355">
    <property type="term" value="P:regulation of DNA-templated transcription"/>
    <property type="evidence" value="ECO:0007669"/>
    <property type="project" value="InterPro"/>
</dbReference>
<feature type="compositionally biased region" description="Basic and acidic residues" evidence="1">
    <location>
        <begin position="1"/>
        <end position="18"/>
    </location>
</feature>
<dbReference type="InterPro" id="IPR013321">
    <property type="entry name" value="Arc_rbn_hlx_hlx"/>
</dbReference>
<proteinExistence type="predicted"/>
<keyword evidence="3" id="KW-1185">Reference proteome</keyword>
<gene>
    <name evidence="2" type="ORF">DU002_08965</name>
</gene>
<sequence>MAKENTDRTTIDLFEQQRRPGRPKTSPLSRDAQLKINKRNQLKRDKANGLKRVEVKLHQTLIDQLDAQCEQHALNRSAMIALILQNALSE</sequence>
<evidence type="ECO:0000256" key="1">
    <source>
        <dbReference type="SAM" id="MobiDB-lite"/>
    </source>
</evidence>
<comment type="caution">
    <text evidence="2">The sequence shown here is derived from an EMBL/GenBank/DDBJ whole genome shotgun (WGS) entry which is preliminary data.</text>
</comment>